<comment type="caution">
    <text evidence="1">The sequence shown here is derived from an EMBL/GenBank/DDBJ whole genome shotgun (WGS) entry which is preliminary data.</text>
</comment>
<dbReference type="Proteomes" id="UP001387293">
    <property type="component" value="Unassembled WGS sequence"/>
</dbReference>
<dbReference type="RefSeq" id="WP_337107854.1">
    <property type="nucleotide sequence ID" value="NZ_JAPYKS010000016.1"/>
</dbReference>
<accession>A0ABU8L1E4</accession>
<sequence length="63" mass="6781">MNIRSIKATPPTSPAAVIIDDVLSQRLVGRDAIDIAGAEHVCLPFWTGVQSINDRPLASDGYF</sequence>
<evidence type="ECO:0000313" key="2">
    <source>
        <dbReference type="Proteomes" id="UP001387293"/>
    </source>
</evidence>
<organism evidence="1 2">
    <name type="scientific">Mesorhizobium salmacidum</name>
    <dbReference type="NCBI Taxonomy" id="3015171"/>
    <lineage>
        <taxon>Bacteria</taxon>
        <taxon>Pseudomonadati</taxon>
        <taxon>Pseudomonadota</taxon>
        <taxon>Alphaproteobacteria</taxon>
        <taxon>Hyphomicrobiales</taxon>
        <taxon>Phyllobacteriaceae</taxon>
        <taxon>Mesorhizobium</taxon>
    </lineage>
</organism>
<name>A0ABU8L1E4_9HYPH</name>
<proteinExistence type="predicted"/>
<evidence type="ECO:0000313" key="1">
    <source>
        <dbReference type="EMBL" id="MEI9411236.1"/>
    </source>
</evidence>
<protein>
    <submittedName>
        <fullName evidence="1">Uncharacterized protein</fullName>
    </submittedName>
</protein>
<keyword evidence="2" id="KW-1185">Reference proteome</keyword>
<reference evidence="1 2" key="1">
    <citation type="submission" date="2022-12" db="EMBL/GenBank/DDBJ databases">
        <authorList>
            <person name="Muema E."/>
        </authorList>
    </citation>
    <scope>NUCLEOTIDE SEQUENCE [LARGE SCALE GENOMIC DNA]</scope>
    <source>
        <strain evidence="2">1326</strain>
    </source>
</reference>
<dbReference type="EMBL" id="JAPYKS010000016">
    <property type="protein sequence ID" value="MEI9411236.1"/>
    <property type="molecule type" value="Genomic_DNA"/>
</dbReference>
<gene>
    <name evidence="1" type="ORF">O7A60_21045</name>
</gene>